<comment type="caution">
    <text evidence="2">The sequence shown here is derived from an EMBL/GenBank/DDBJ whole genome shotgun (WGS) entry which is preliminary data.</text>
</comment>
<evidence type="ECO:0000313" key="2">
    <source>
        <dbReference type="EMBL" id="HJA91890.1"/>
    </source>
</evidence>
<dbReference type="PROSITE" id="PS51904">
    <property type="entry name" value="GLYCOSYL_HYDROL_F25_2"/>
    <property type="match status" value="1"/>
</dbReference>
<evidence type="ECO:0000256" key="1">
    <source>
        <dbReference type="ARBA" id="ARBA00010646"/>
    </source>
</evidence>
<reference evidence="2" key="2">
    <citation type="submission" date="2021-04" db="EMBL/GenBank/DDBJ databases">
        <authorList>
            <person name="Gilroy R."/>
        </authorList>
    </citation>
    <scope>NUCLEOTIDE SEQUENCE</scope>
    <source>
        <strain evidence="2">CHK179-7159</strain>
    </source>
</reference>
<dbReference type="GO" id="GO:0016998">
    <property type="term" value="P:cell wall macromolecule catabolic process"/>
    <property type="evidence" value="ECO:0007669"/>
    <property type="project" value="InterPro"/>
</dbReference>
<gene>
    <name evidence="2" type="ORF">H9717_02025</name>
</gene>
<sequence>MWKGIDVSDNQGVIDWKKVKAAGCDFAILRSVRRSGKADYQFEANVAGCQENGIPFEVYKYTYATTPTQAAAEAAQVADLLKSHNLSCRVWWDVEDLSLQVIGSGVLTGLIQTAQNTLAGAGLESRIYTGKAFYEAGYFDTAAFDCPFWIARYPVSSNFPFSADPPADKWRPVISQPLTAWQYTSKGRIDGVDGVVDLNACYIPFWEGAEPDEQPIVSAPQDGSLWANIAGLSYTREEAASFGQMLEQHGMNTVLRRVMVLE</sequence>
<dbReference type="AlphaFoldDB" id="A0A9D2KZY5"/>
<dbReference type="GO" id="GO:0016052">
    <property type="term" value="P:carbohydrate catabolic process"/>
    <property type="evidence" value="ECO:0007669"/>
    <property type="project" value="TreeGrafter"/>
</dbReference>
<dbReference type="Pfam" id="PF01183">
    <property type="entry name" value="Glyco_hydro_25"/>
    <property type="match status" value="1"/>
</dbReference>
<dbReference type="SUPFAM" id="SSF51445">
    <property type="entry name" value="(Trans)glycosidases"/>
    <property type="match status" value="1"/>
</dbReference>
<accession>A0A9D2KZY5</accession>
<dbReference type="EMBL" id="DWYY01000026">
    <property type="protein sequence ID" value="HJA91890.1"/>
    <property type="molecule type" value="Genomic_DNA"/>
</dbReference>
<evidence type="ECO:0008006" key="4">
    <source>
        <dbReference type="Google" id="ProtNLM"/>
    </source>
</evidence>
<protein>
    <recommendedName>
        <fullName evidence="4">Lysozyme</fullName>
    </recommendedName>
</protein>
<dbReference type="Proteomes" id="UP000886858">
    <property type="component" value="Unassembled WGS sequence"/>
</dbReference>
<dbReference type="InterPro" id="IPR017853">
    <property type="entry name" value="GH"/>
</dbReference>
<name>A0A9D2KZY5_9FIRM</name>
<dbReference type="PANTHER" id="PTHR34135:SF2">
    <property type="entry name" value="LYSOZYME"/>
    <property type="match status" value="1"/>
</dbReference>
<proteinExistence type="inferred from homology"/>
<dbReference type="GO" id="GO:0003796">
    <property type="term" value="F:lysozyme activity"/>
    <property type="evidence" value="ECO:0007669"/>
    <property type="project" value="InterPro"/>
</dbReference>
<dbReference type="InterPro" id="IPR002053">
    <property type="entry name" value="Glyco_hydro_25"/>
</dbReference>
<dbReference type="PANTHER" id="PTHR34135">
    <property type="entry name" value="LYSOZYME"/>
    <property type="match status" value="1"/>
</dbReference>
<evidence type="ECO:0000313" key="3">
    <source>
        <dbReference type="Proteomes" id="UP000886858"/>
    </source>
</evidence>
<organism evidence="2 3">
    <name type="scientific">Candidatus Eisenbergiella merdipullorum</name>
    <dbReference type="NCBI Taxonomy" id="2838553"/>
    <lineage>
        <taxon>Bacteria</taxon>
        <taxon>Bacillati</taxon>
        <taxon>Bacillota</taxon>
        <taxon>Clostridia</taxon>
        <taxon>Lachnospirales</taxon>
        <taxon>Lachnospiraceae</taxon>
        <taxon>Eisenbergiella</taxon>
    </lineage>
</organism>
<dbReference type="Gene3D" id="3.20.20.80">
    <property type="entry name" value="Glycosidases"/>
    <property type="match status" value="1"/>
</dbReference>
<reference evidence="2" key="1">
    <citation type="journal article" date="2021" name="PeerJ">
        <title>Extensive microbial diversity within the chicken gut microbiome revealed by metagenomics and culture.</title>
        <authorList>
            <person name="Gilroy R."/>
            <person name="Ravi A."/>
            <person name="Getino M."/>
            <person name="Pursley I."/>
            <person name="Horton D.L."/>
            <person name="Alikhan N.F."/>
            <person name="Baker D."/>
            <person name="Gharbi K."/>
            <person name="Hall N."/>
            <person name="Watson M."/>
            <person name="Adriaenssens E.M."/>
            <person name="Foster-Nyarko E."/>
            <person name="Jarju S."/>
            <person name="Secka A."/>
            <person name="Antonio M."/>
            <person name="Oren A."/>
            <person name="Chaudhuri R.R."/>
            <person name="La Ragione R."/>
            <person name="Hildebrand F."/>
            <person name="Pallen M.J."/>
        </authorList>
    </citation>
    <scope>NUCLEOTIDE SEQUENCE</scope>
    <source>
        <strain evidence="2">CHK179-7159</strain>
    </source>
</reference>
<dbReference type="GO" id="GO:0009253">
    <property type="term" value="P:peptidoglycan catabolic process"/>
    <property type="evidence" value="ECO:0007669"/>
    <property type="project" value="InterPro"/>
</dbReference>
<comment type="similarity">
    <text evidence="1">Belongs to the glycosyl hydrolase 25 family.</text>
</comment>